<evidence type="ECO:0000313" key="2">
    <source>
        <dbReference type="EMBL" id="KAA1070529.1"/>
    </source>
</evidence>
<name>A0A5B0M2N4_PUCGR</name>
<evidence type="ECO:0000256" key="1">
    <source>
        <dbReference type="SAM" id="SignalP"/>
    </source>
</evidence>
<protein>
    <submittedName>
        <fullName evidence="2">Uncharacterized protein</fullName>
    </submittedName>
</protein>
<sequence>MQKTQAFVWILLISILLEANTIRAANQLMRQWRLRGDASGRVTSLPIIPNQDDRIIFSSDLETKEWKVENSSSEHSLLCKIRKSGTINWRVVQIIPPNSEIRTGIGMKKSIWVEYSIYHPRPQRNNALNSQERLSGDLVSLRRNKKKLSDHDVSTQLASNNQSLRKMVLSFFMMLLVITPHALR</sequence>
<reference evidence="4 5" key="1">
    <citation type="submission" date="2019-05" db="EMBL/GenBank/DDBJ databases">
        <title>Emergence of the Ug99 lineage of the wheat stem rust pathogen through somatic hybridization.</title>
        <authorList>
            <person name="Li F."/>
            <person name="Upadhyaya N.M."/>
            <person name="Sperschneider J."/>
            <person name="Matny O."/>
            <person name="Nguyen-Phuc H."/>
            <person name="Mago R."/>
            <person name="Raley C."/>
            <person name="Miller M.E."/>
            <person name="Silverstein K.A.T."/>
            <person name="Henningsen E."/>
            <person name="Hirsch C.D."/>
            <person name="Visser B."/>
            <person name="Pretorius Z.A."/>
            <person name="Steffenson B.J."/>
            <person name="Schwessinger B."/>
            <person name="Dodds P.N."/>
            <person name="Figueroa M."/>
        </authorList>
    </citation>
    <scope>NUCLEOTIDE SEQUENCE [LARGE SCALE GENOMIC DNA]</scope>
    <source>
        <strain evidence="2">21-0</strain>
        <strain evidence="3 5">Ug99</strain>
    </source>
</reference>
<accession>A0A5B0M2N4</accession>
<dbReference type="Proteomes" id="UP000324748">
    <property type="component" value="Unassembled WGS sequence"/>
</dbReference>
<feature type="chain" id="PRO_5036137144" evidence="1">
    <location>
        <begin position="25"/>
        <end position="184"/>
    </location>
</feature>
<dbReference type="Proteomes" id="UP000325313">
    <property type="component" value="Unassembled WGS sequence"/>
</dbReference>
<keyword evidence="4" id="KW-1185">Reference proteome</keyword>
<keyword evidence="1" id="KW-0732">Signal</keyword>
<evidence type="ECO:0000313" key="3">
    <source>
        <dbReference type="EMBL" id="KAA1089879.1"/>
    </source>
</evidence>
<feature type="signal peptide" evidence="1">
    <location>
        <begin position="1"/>
        <end position="24"/>
    </location>
</feature>
<evidence type="ECO:0000313" key="5">
    <source>
        <dbReference type="Proteomes" id="UP000325313"/>
    </source>
</evidence>
<gene>
    <name evidence="2" type="ORF">PGT21_015088</name>
    <name evidence="3" type="ORF">PGTUg99_025814</name>
</gene>
<dbReference type="EMBL" id="VDEP01000404">
    <property type="protein sequence ID" value="KAA1089879.1"/>
    <property type="molecule type" value="Genomic_DNA"/>
</dbReference>
<evidence type="ECO:0000313" key="4">
    <source>
        <dbReference type="Proteomes" id="UP000324748"/>
    </source>
</evidence>
<comment type="caution">
    <text evidence="2">The sequence shown here is derived from an EMBL/GenBank/DDBJ whole genome shotgun (WGS) entry which is preliminary data.</text>
</comment>
<dbReference type="AlphaFoldDB" id="A0A5B0M2N4"/>
<proteinExistence type="predicted"/>
<dbReference type="EMBL" id="VSWC01000171">
    <property type="protein sequence ID" value="KAA1070529.1"/>
    <property type="molecule type" value="Genomic_DNA"/>
</dbReference>
<organism evidence="2 4">
    <name type="scientific">Puccinia graminis f. sp. tritici</name>
    <dbReference type="NCBI Taxonomy" id="56615"/>
    <lineage>
        <taxon>Eukaryota</taxon>
        <taxon>Fungi</taxon>
        <taxon>Dikarya</taxon>
        <taxon>Basidiomycota</taxon>
        <taxon>Pucciniomycotina</taxon>
        <taxon>Pucciniomycetes</taxon>
        <taxon>Pucciniales</taxon>
        <taxon>Pucciniaceae</taxon>
        <taxon>Puccinia</taxon>
    </lineage>
</organism>